<dbReference type="InterPro" id="IPR020422">
    <property type="entry name" value="TYR_PHOSPHATASE_DUAL_dom"/>
</dbReference>
<feature type="domain" description="Tyrosine specific protein phosphatases" evidence="3">
    <location>
        <begin position="92"/>
        <end position="135"/>
    </location>
</feature>
<comment type="caution">
    <text evidence="4">The sequence shown here is derived from an EMBL/GenBank/DDBJ whole genome shotgun (WGS) entry which is preliminary data.</text>
</comment>
<name>A0A939PF22_9ACTN</name>
<dbReference type="PANTHER" id="PTHR23339">
    <property type="entry name" value="TYROSINE SPECIFIC PROTEIN PHOSPHATASE AND DUAL SPECIFICITY PROTEIN PHOSPHATASE"/>
    <property type="match status" value="1"/>
</dbReference>
<evidence type="ECO:0000259" key="2">
    <source>
        <dbReference type="PROSITE" id="PS50054"/>
    </source>
</evidence>
<evidence type="ECO:0000256" key="1">
    <source>
        <dbReference type="ARBA" id="ARBA00022801"/>
    </source>
</evidence>
<dbReference type="AlphaFoldDB" id="A0A939PF22"/>
<keyword evidence="1" id="KW-0378">Hydrolase</keyword>
<sequence length="187" mass="19788">MTTSARASEQGPRPAPVPGIRNFAQVDAHLWRGGAPTAEGYRELAARGVRTVVDLRAEDLPPAVREMPIRAGLTVVHLPIRDGQVPTSAQVNEFLATVGDAQGPVFVHCGAGVGRTGSMSAAYLVATGQTDAAEATLRSLAIGPPTMEQIAFMRGLKGHQIHRPPLAVVAFSRIADSPRRSWSRLGL</sequence>
<dbReference type="Pfam" id="PF22741">
    <property type="entry name" value="PTP-NADK"/>
    <property type="match status" value="1"/>
</dbReference>
<evidence type="ECO:0000313" key="5">
    <source>
        <dbReference type="Proteomes" id="UP000669179"/>
    </source>
</evidence>
<dbReference type="InterPro" id="IPR016130">
    <property type="entry name" value="Tyr_Pase_AS"/>
</dbReference>
<dbReference type="PROSITE" id="PS50054">
    <property type="entry name" value="TYR_PHOSPHATASE_DUAL"/>
    <property type="match status" value="1"/>
</dbReference>
<reference evidence="4" key="1">
    <citation type="submission" date="2021-03" db="EMBL/GenBank/DDBJ databases">
        <authorList>
            <person name="Kanchanasin P."/>
            <person name="Saeng-In P."/>
            <person name="Phongsopitanun W."/>
            <person name="Yuki M."/>
            <person name="Kudo T."/>
            <person name="Ohkuma M."/>
            <person name="Tanasupawat S."/>
        </authorList>
    </citation>
    <scope>NUCLEOTIDE SEQUENCE</scope>
    <source>
        <strain evidence="4">GKU 128</strain>
    </source>
</reference>
<proteinExistence type="predicted"/>
<dbReference type="GO" id="GO:0016787">
    <property type="term" value="F:hydrolase activity"/>
    <property type="evidence" value="ECO:0007669"/>
    <property type="project" value="UniProtKB-KW"/>
</dbReference>
<dbReference type="SMART" id="SM00195">
    <property type="entry name" value="DSPc"/>
    <property type="match status" value="1"/>
</dbReference>
<dbReference type="Proteomes" id="UP000669179">
    <property type="component" value="Unassembled WGS sequence"/>
</dbReference>
<dbReference type="InterPro" id="IPR055214">
    <property type="entry name" value="PTP-NADK"/>
</dbReference>
<protein>
    <submittedName>
        <fullName evidence="4">Dual specificity protein phosphatase family protein</fullName>
    </submittedName>
</protein>
<evidence type="ECO:0000313" key="4">
    <source>
        <dbReference type="EMBL" id="MBO2451022.1"/>
    </source>
</evidence>
<organism evidence="4 5">
    <name type="scientific">Actinomadura barringtoniae</name>
    <dbReference type="NCBI Taxonomy" id="1427535"/>
    <lineage>
        <taxon>Bacteria</taxon>
        <taxon>Bacillati</taxon>
        <taxon>Actinomycetota</taxon>
        <taxon>Actinomycetes</taxon>
        <taxon>Streptosporangiales</taxon>
        <taxon>Thermomonosporaceae</taxon>
        <taxon>Actinomadura</taxon>
    </lineage>
</organism>
<accession>A0A939PF22</accession>
<keyword evidence="5" id="KW-1185">Reference proteome</keyword>
<dbReference type="PROSITE" id="PS00383">
    <property type="entry name" value="TYR_PHOSPHATASE_1"/>
    <property type="match status" value="1"/>
</dbReference>
<feature type="domain" description="Tyrosine-protein phosphatase" evidence="2">
    <location>
        <begin position="22"/>
        <end position="165"/>
    </location>
</feature>
<dbReference type="InterPro" id="IPR029021">
    <property type="entry name" value="Prot-tyrosine_phosphatase-like"/>
</dbReference>
<dbReference type="SUPFAM" id="SSF52799">
    <property type="entry name" value="(Phosphotyrosine protein) phosphatases II"/>
    <property type="match status" value="1"/>
</dbReference>
<evidence type="ECO:0000259" key="3">
    <source>
        <dbReference type="PROSITE" id="PS50056"/>
    </source>
</evidence>
<dbReference type="PROSITE" id="PS50056">
    <property type="entry name" value="TYR_PHOSPHATASE_2"/>
    <property type="match status" value="1"/>
</dbReference>
<dbReference type="EMBL" id="JAGEOJ010000012">
    <property type="protein sequence ID" value="MBO2451022.1"/>
    <property type="molecule type" value="Genomic_DNA"/>
</dbReference>
<dbReference type="InterPro" id="IPR050561">
    <property type="entry name" value="PTP"/>
</dbReference>
<dbReference type="InterPro" id="IPR000387">
    <property type="entry name" value="Tyr_Pase_dom"/>
</dbReference>
<dbReference type="Gene3D" id="3.90.190.10">
    <property type="entry name" value="Protein tyrosine phosphatase superfamily"/>
    <property type="match status" value="1"/>
</dbReference>
<gene>
    <name evidence="4" type="ORF">J4573_28260</name>
</gene>